<feature type="compositionally biased region" description="Polar residues" evidence="1">
    <location>
        <begin position="76"/>
        <end position="103"/>
    </location>
</feature>
<proteinExistence type="predicted"/>
<dbReference type="EMBL" id="OC000045">
    <property type="protein sequence ID" value="CAD7255899.1"/>
    <property type="molecule type" value="Genomic_DNA"/>
</dbReference>
<feature type="region of interest" description="Disordered" evidence="1">
    <location>
        <begin position="75"/>
        <end position="128"/>
    </location>
</feature>
<feature type="compositionally biased region" description="Basic and acidic residues" evidence="1">
    <location>
        <begin position="1"/>
        <end position="13"/>
    </location>
</feature>
<protein>
    <submittedName>
        <fullName evidence="2">Uncharacterized protein</fullName>
    </submittedName>
</protein>
<evidence type="ECO:0000313" key="2">
    <source>
        <dbReference type="EMBL" id="CAD7255899.1"/>
    </source>
</evidence>
<organism evidence="2">
    <name type="scientific">Timema shepardi</name>
    <name type="common">Walking stick</name>
    <dbReference type="NCBI Taxonomy" id="629360"/>
    <lineage>
        <taxon>Eukaryota</taxon>
        <taxon>Metazoa</taxon>
        <taxon>Ecdysozoa</taxon>
        <taxon>Arthropoda</taxon>
        <taxon>Hexapoda</taxon>
        <taxon>Insecta</taxon>
        <taxon>Pterygota</taxon>
        <taxon>Neoptera</taxon>
        <taxon>Polyneoptera</taxon>
        <taxon>Phasmatodea</taxon>
        <taxon>Timematodea</taxon>
        <taxon>Timematoidea</taxon>
        <taxon>Timematidae</taxon>
        <taxon>Timema</taxon>
    </lineage>
</organism>
<name>A0A7R9FUL5_TIMSH</name>
<gene>
    <name evidence="2" type="ORF">TSIB3V08_LOCUS190</name>
</gene>
<dbReference type="AlphaFoldDB" id="A0A7R9FUL5"/>
<evidence type="ECO:0000256" key="1">
    <source>
        <dbReference type="SAM" id="MobiDB-lite"/>
    </source>
</evidence>
<feature type="compositionally biased region" description="Acidic residues" evidence="1">
    <location>
        <begin position="106"/>
        <end position="121"/>
    </location>
</feature>
<accession>A0A7R9FUL5</accession>
<sequence length="294" mass="33971">MTEEIHRLEKEHQNNLNGSGAGGDTAFLERIKILEAKLEHMEEPQRLLEEQRTEVDKLRDLLKQRTAELEQVKHITPNQNNKFKNKTKPGTSHQMKISNTSNHFDIDDDKSQDSFDDDNEKDPDWMKTPRFNKLQNSKVKYLMPALCCPLVEKISKFVHLCSLLFKESLGFFHMFKFRLKDFDSFQECSVSTCPRAIQLVLVFFLNTCQPPKLEDTFEQYSVGVIGRFPIMSRDMKLRPTSISHEEACWSGRGALASSDMTPPNISSEIPSPILIPVSIHRIWFSKCNSFCRSQ</sequence>
<reference evidence="2" key="1">
    <citation type="submission" date="2020-11" db="EMBL/GenBank/DDBJ databases">
        <authorList>
            <person name="Tran Van P."/>
        </authorList>
    </citation>
    <scope>NUCLEOTIDE SEQUENCE</scope>
</reference>
<feature type="region of interest" description="Disordered" evidence="1">
    <location>
        <begin position="1"/>
        <end position="24"/>
    </location>
</feature>